<name>A0AC60PZ05_IXOPE</name>
<evidence type="ECO:0000313" key="2">
    <source>
        <dbReference type="Proteomes" id="UP000805193"/>
    </source>
</evidence>
<evidence type="ECO:0000313" key="1">
    <source>
        <dbReference type="EMBL" id="KAG0425938.1"/>
    </source>
</evidence>
<proteinExistence type="predicted"/>
<gene>
    <name evidence="1" type="ORF">HPB47_026931</name>
</gene>
<reference evidence="1 2" key="1">
    <citation type="journal article" date="2020" name="Cell">
        <title>Large-Scale Comparative Analyses of Tick Genomes Elucidate Their Genetic Diversity and Vector Capacities.</title>
        <authorList>
            <consortium name="Tick Genome and Microbiome Consortium (TIGMIC)"/>
            <person name="Jia N."/>
            <person name="Wang J."/>
            <person name="Shi W."/>
            <person name="Du L."/>
            <person name="Sun Y."/>
            <person name="Zhan W."/>
            <person name="Jiang J.F."/>
            <person name="Wang Q."/>
            <person name="Zhang B."/>
            <person name="Ji P."/>
            <person name="Bell-Sakyi L."/>
            <person name="Cui X.M."/>
            <person name="Yuan T.T."/>
            <person name="Jiang B.G."/>
            <person name="Yang W.F."/>
            <person name="Lam T.T."/>
            <person name="Chang Q.C."/>
            <person name="Ding S.J."/>
            <person name="Wang X.J."/>
            <person name="Zhu J.G."/>
            <person name="Ruan X.D."/>
            <person name="Zhao L."/>
            <person name="Wei J.T."/>
            <person name="Ye R.Z."/>
            <person name="Que T.C."/>
            <person name="Du C.H."/>
            <person name="Zhou Y.H."/>
            <person name="Cheng J.X."/>
            <person name="Dai P.F."/>
            <person name="Guo W.B."/>
            <person name="Han X.H."/>
            <person name="Huang E.J."/>
            <person name="Li L.F."/>
            <person name="Wei W."/>
            <person name="Gao Y.C."/>
            <person name="Liu J.Z."/>
            <person name="Shao H.Z."/>
            <person name="Wang X."/>
            <person name="Wang C.C."/>
            <person name="Yang T.C."/>
            <person name="Huo Q.B."/>
            <person name="Li W."/>
            <person name="Chen H.Y."/>
            <person name="Chen S.E."/>
            <person name="Zhou L.G."/>
            <person name="Ni X.B."/>
            <person name="Tian J.H."/>
            <person name="Sheng Y."/>
            <person name="Liu T."/>
            <person name="Pan Y.S."/>
            <person name="Xia L.Y."/>
            <person name="Li J."/>
            <person name="Zhao F."/>
            <person name="Cao W.C."/>
        </authorList>
    </citation>
    <scope>NUCLEOTIDE SEQUENCE [LARGE SCALE GENOMIC DNA]</scope>
    <source>
        <strain evidence="1">Iper-2018</strain>
    </source>
</reference>
<sequence>MLNYACCKYVVTKATVYHSSLIDLSRSRSVHAVEHQPCCPDPQLLSAADCRAVHYGLCSPLLKLPSFSVAPTSPTKTAPQPPRAQSASSAAGLDLEALDPVELLAADLEGKLEALVNSFVAQDKVRLAARKSKTTAVPSAQASSSGKRSVLAQSSGVDTSSKASSSFSAKNKADVDTKLEVKKKWLATSDKEAKAKKDNNLKSGETNSPKKNASDSLLSSTLGKAKKEVAPARSSKSTSPRRLHSPDGLYMEGGAPAIPHPKLTSSQKQHIRERSLSPTERTHAHVPVRPFLTKGSVAERVLLFERCPERNLERTPAPSKSKNAVYSAWKHGSVDSQAAIQSPHEKAFVDSQTASLKRVVRSSAKATCIPRFYYPQGKPLTAAQVDGHLKKVCAAFAVFRDGRATRSNFAAIARACGIPLYWKMPLFVACGGESRGYVTSDHFTGFWKRIVSGGRDEPTWFVKILSKGTRNYLLPDDFIPMMQDVIDTHPGLTFLKEAVEFHSRYINTVIARIFYCVNRSWSGRITIPELRKSNFLQVLSLLEDEEDINQITEYFSYEHFYVIYCKFWELDKDHDLYIDRYDLSRHNEGAISMRMIERIFSGAVTRGPVQREGKMSYSEFVWFIMSEEDKRHPRSIEYWFRCMDIDGDGYLSMYELDYFYEEQLTRMEALGIETLPFGDCLCQMLDMIQPRKKDKVSLADLKRCKMTPIFFDTFFNLEKYLDHEQRDPFASQRDHDGDGLEISDWDRFAAEEYELLVAEEGNLENHDLMYGDYDPDDDDLSPHLDKLGEPFRCRGRGGNLDDDEYDYAETDADYHY</sequence>
<protein>
    <submittedName>
        <fullName evidence="1">Uncharacterized protein</fullName>
    </submittedName>
</protein>
<accession>A0AC60PZ05</accession>
<keyword evidence="2" id="KW-1185">Reference proteome</keyword>
<organism evidence="1 2">
    <name type="scientific">Ixodes persulcatus</name>
    <name type="common">Taiga tick</name>
    <dbReference type="NCBI Taxonomy" id="34615"/>
    <lineage>
        <taxon>Eukaryota</taxon>
        <taxon>Metazoa</taxon>
        <taxon>Ecdysozoa</taxon>
        <taxon>Arthropoda</taxon>
        <taxon>Chelicerata</taxon>
        <taxon>Arachnida</taxon>
        <taxon>Acari</taxon>
        <taxon>Parasitiformes</taxon>
        <taxon>Ixodida</taxon>
        <taxon>Ixodoidea</taxon>
        <taxon>Ixodidae</taxon>
        <taxon>Ixodinae</taxon>
        <taxon>Ixodes</taxon>
    </lineage>
</organism>
<dbReference type="EMBL" id="JABSTQ010009788">
    <property type="protein sequence ID" value="KAG0425938.1"/>
    <property type="molecule type" value="Genomic_DNA"/>
</dbReference>
<comment type="caution">
    <text evidence="1">The sequence shown here is derived from an EMBL/GenBank/DDBJ whole genome shotgun (WGS) entry which is preliminary data.</text>
</comment>
<dbReference type="Proteomes" id="UP000805193">
    <property type="component" value="Unassembled WGS sequence"/>
</dbReference>